<keyword evidence="4" id="KW-1185">Reference proteome</keyword>
<name>A0A7Z8P2K1_9EURY</name>
<gene>
    <name evidence="3" type="ORF">FKV42_01135</name>
</gene>
<evidence type="ECO:0000259" key="2">
    <source>
        <dbReference type="Pfam" id="PF26548"/>
    </source>
</evidence>
<accession>A0A7Z8P2K1</accession>
<dbReference type="Pfam" id="PF26548">
    <property type="entry name" value="DUF8179"/>
    <property type="match status" value="1"/>
</dbReference>
<dbReference type="OrthoDB" id="140355at2157"/>
<dbReference type="PIRSF" id="PIRSF005852">
    <property type="entry name" value="UCP005852"/>
    <property type="match status" value="1"/>
</dbReference>
<dbReference type="InterPro" id="IPR016466">
    <property type="entry name" value="Methan_mark_3"/>
</dbReference>
<comment type="similarity">
    <text evidence="1">Belongs to the UPF0288 family.</text>
</comment>
<sequence length="524" mass="58082">MLDYTEEFGTSGEITVEINGQELKLPGSSTLEDAIKVSNAPYKKGTAIGILIEKEDQKSQASKEYLVKTSKGEFKIELLDESSPSSKRWISIFKDLTELPVRWTNKDVLAFGPFSTDMETTRDNSEMERFTLLFGAGGGDAANTHLIVSKTRHSAEYGAPEDGVFARLISGKHVISDLDRGDRILSVEPVVEWEKAGEHISTTDLSTKLEDGYRIFTYIKIEIDPLAPEGAEFFFAVTKDGTFHIDYLSTSFISDHRFKGELVTYENFEARSTGSVFVRTVGYGAGKLFISTDARTSSIMHSVIGHVVQGIELARIAEKGQKVMVESVPDRIMLLGMTNADAEAQMAQKDIEVTREGYTGDDGFIVKQSPSTTIEILHEKKVTVQGVDPEMLVEIELYDDLAPKTLDFFRHAVGLQYDPVGLLPVMMTYENTYIFKAEKPAESYKEIFPENTPAKAIAGEIGVTNQAAKRAGMIGVKLVDDDLFGPTGERLGNTNIIGKILDPEKLKHFKDDDLMYVLESSKEE</sequence>
<evidence type="ECO:0000313" key="3">
    <source>
        <dbReference type="EMBL" id="TQD28500.1"/>
    </source>
</evidence>
<dbReference type="AlphaFoldDB" id="A0A7Z8P2K1"/>
<proteinExistence type="inferred from homology"/>
<protein>
    <recommendedName>
        <fullName evidence="1">UPF0288 protein FKV42_01135</fullName>
    </recommendedName>
</protein>
<comment type="caution">
    <text evidence="3">The sequence shown here is derived from an EMBL/GenBank/DDBJ whole genome shotgun (WGS) entry which is preliminary data.</text>
</comment>
<dbReference type="InterPro" id="IPR058492">
    <property type="entry name" value="DUF8179"/>
</dbReference>
<evidence type="ECO:0000313" key="4">
    <source>
        <dbReference type="Proteomes" id="UP000319335"/>
    </source>
</evidence>
<dbReference type="NCBIfam" id="TIGR03268">
    <property type="entry name" value="methan_mark_3"/>
    <property type="match status" value="1"/>
</dbReference>
<organism evidence="3 4">
    <name type="scientific">Methanolobus vulcani</name>
    <dbReference type="NCBI Taxonomy" id="38026"/>
    <lineage>
        <taxon>Archaea</taxon>
        <taxon>Methanobacteriati</taxon>
        <taxon>Methanobacteriota</taxon>
        <taxon>Stenosarchaea group</taxon>
        <taxon>Methanomicrobia</taxon>
        <taxon>Methanosarcinales</taxon>
        <taxon>Methanosarcinaceae</taxon>
        <taxon>Methanolobus</taxon>
    </lineage>
</organism>
<dbReference type="HAMAP" id="MF_01089">
    <property type="entry name" value="UPF0288"/>
    <property type="match status" value="1"/>
</dbReference>
<reference evidence="3 4" key="1">
    <citation type="submission" date="2019-06" db="EMBL/GenBank/DDBJ databases">
        <title>Draft genome sequence of Methanolobus vulcani B1d.</title>
        <authorList>
            <person name="Creighbaum A.J."/>
            <person name="Ticak T."/>
            <person name="Hariraju D."/>
            <person name="Arivett B.A."/>
            <person name="Ferguson D.J.Jr."/>
        </authorList>
    </citation>
    <scope>NUCLEOTIDE SEQUENCE [LARGE SCALE GENOMIC DNA]</scope>
    <source>
        <strain evidence="3 4">B1d</strain>
    </source>
</reference>
<dbReference type="EMBL" id="VIAQ01000006">
    <property type="protein sequence ID" value="TQD28500.1"/>
    <property type="molecule type" value="Genomic_DNA"/>
</dbReference>
<evidence type="ECO:0000256" key="1">
    <source>
        <dbReference type="HAMAP-Rule" id="MF_01089"/>
    </source>
</evidence>
<dbReference type="Proteomes" id="UP000319335">
    <property type="component" value="Unassembled WGS sequence"/>
</dbReference>
<feature type="domain" description="Putative peptidyl-prolyl cis-trans isomerase" evidence="2">
    <location>
        <begin position="393"/>
        <end position="519"/>
    </location>
</feature>